<dbReference type="Proteomes" id="UP001233999">
    <property type="component" value="Unassembled WGS sequence"/>
</dbReference>
<dbReference type="AlphaFoldDB" id="A0AAD7ZEU1"/>
<gene>
    <name evidence="1" type="ORF">L9F63_024499</name>
</gene>
<organism evidence="1 2">
    <name type="scientific">Diploptera punctata</name>
    <name type="common">Pacific beetle cockroach</name>
    <dbReference type="NCBI Taxonomy" id="6984"/>
    <lineage>
        <taxon>Eukaryota</taxon>
        <taxon>Metazoa</taxon>
        <taxon>Ecdysozoa</taxon>
        <taxon>Arthropoda</taxon>
        <taxon>Hexapoda</taxon>
        <taxon>Insecta</taxon>
        <taxon>Pterygota</taxon>
        <taxon>Neoptera</taxon>
        <taxon>Polyneoptera</taxon>
        <taxon>Dictyoptera</taxon>
        <taxon>Blattodea</taxon>
        <taxon>Blaberoidea</taxon>
        <taxon>Blaberidae</taxon>
        <taxon>Diplopterinae</taxon>
        <taxon>Diploptera</taxon>
    </lineage>
</organism>
<dbReference type="EMBL" id="JASPKZ010008447">
    <property type="protein sequence ID" value="KAJ9579394.1"/>
    <property type="molecule type" value="Genomic_DNA"/>
</dbReference>
<accession>A0AAD7ZEU1</accession>
<protein>
    <submittedName>
        <fullName evidence="1">Uncharacterized protein</fullName>
    </submittedName>
</protein>
<evidence type="ECO:0000313" key="1">
    <source>
        <dbReference type="EMBL" id="KAJ9579394.1"/>
    </source>
</evidence>
<reference evidence="1" key="1">
    <citation type="journal article" date="2023" name="IScience">
        <title>Live-bearing cockroach genome reveals convergent evolutionary mechanisms linked to viviparity in insects and beyond.</title>
        <authorList>
            <person name="Fouks B."/>
            <person name="Harrison M.C."/>
            <person name="Mikhailova A.A."/>
            <person name="Marchal E."/>
            <person name="English S."/>
            <person name="Carruthers M."/>
            <person name="Jennings E.C."/>
            <person name="Chiamaka E.L."/>
            <person name="Frigard R.A."/>
            <person name="Pippel M."/>
            <person name="Attardo G.M."/>
            <person name="Benoit J.B."/>
            <person name="Bornberg-Bauer E."/>
            <person name="Tobe S.S."/>
        </authorList>
    </citation>
    <scope>NUCLEOTIDE SEQUENCE</scope>
    <source>
        <strain evidence="1">Stay&amp;Tobe</strain>
    </source>
</reference>
<reference evidence="1" key="2">
    <citation type="submission" date="2023-05" db="EMBL/GenBank/DDBJ databases">
        <authorList>
            <person name="Fouks B."/>
        </authorList>
    </citation>
    <scope>NUCLEOTIDE SEQUENCE</scope>
    <source>
        <strain evidence="1">Stay&amp;Tobe</strain>
        <tissue evidence="1">Testes</tissue>
    </source>
</reference>
<sequence>MEESLRDIRHHTIRNMMAEALRDFGYTVYEEVNGVATNGSNRRIDIIAFRPSSKIGMILDPQFVLRLIVANLRKLTLKRKPYMSQQLTITKINTNYIA</sequence>
<proteinExistence type="predicted"/>
<evidence type="ECO:0000313" key="2">
    <source>
        <dbReference type="Proteomes" id="UP001233999"/>
    </source>
</evidence>
<name>A0AAD7ZEU1_DIPPU</name>
<comment type="caution">
    <text evidence="1">The sequence shown here is derived from an EMBL/GenBank/DDBJ whole genome shotgun (WGS) entry which is preliminary data.</text>
</comment>
<keyword evidence="2" id="KW-1185">Reference proteome</keyword>